<organism evidence="11 12">
    <name type="scientific">Meiothermus taiwanensis</name>
    <dbReference type="NCBI Taxonomy" id="172827"/>
    <lineage>
        <taxon>Bacteria</taxon>
        <taxon>Thermotogati</taxon>
        <taxon>Deinococcota</taxon>
        <taxon>Deinococci</taxon>
        <taxon>Thermales</taxon>
        <taxon>Thermaceae</taxon>
        <taxon>Meiothermus</taxon>
    </lineage>
</organism>
<evidence type="ECO:0000256" key="7">
    <source>
        <dbReference type="ARBA" id="ARBA00038075"/>
    </source>
</evidence>
<feature type="transmembrane region" description="Helical" evidence="9">
    <location>
        <begin position="141"/>
        <end position="164"/>
    </location>
</feature>
<feature type="transmembrane region" description="Helical" evidence="9">
    <location>
        <begin position="350"/>
        <end position="368"/>
    </location>
</feature>
<accession>A0A399E2B3</accession>
<evidence type="ECO:0000256" key="5">
    <source>
        <dbReference type="ARBA" id="ARBA00022989"/>
    </source>
</evidence>
<dbReference type="GO" id="GO:0022857">
    <property type="term" value="F:transmembrane transporter activity"/>
    <property type="evidence" value="ECO:0007669"/>
    <property type="project" value="InterPro"/>
</dbReference>
<name>A0A399E2B3_9DEIN</name>
<dbReference type="Proteomes" id="UP000266089">
    <property type="component" value="Unassembled WGS sequence"/>
</dbReference>
<dbReference type="EMBL" id="QWKX01000018">
    <property type="protein sequence ID" value="RIH78116.1"/>
    <property type="molecule type" value="Genomic_DNA"/>
</dbReference>
<evidence type="ECO:0000256" key="1">
    <source>
        <dbReference type="ARBA" id="ARBA00004651"/>
    </source>
</evidence>
<dbReference type="PROSITE" id="PS50850">
    <property type="entry name" value="MFS"/>
    <property type="match status" value="1"/>
</dbReference>
<comment type="similarity">
    <text evidence="7">Belongs to the major facilitator superfamily. Drug:H(+) antiporter-3 (DHA3) (TC 2.A.1.21) family.</text>
</comment>
<evidence type="ECO:0000256" key="3">
    <source>
        <dbReference type="ARBA" id="ARBA00022475"/>
    </source>
</evidence>
<dbReference type="RefSeq" id="WP_027886644.1">
    <property type="nucleotide sequence ID" value="NZ_JBHSXZ010000077.1"/>
</dbReference>
<feature type="transmembrane region" description="Helical" evidence="9">
    <location>
        <begin position="402"/>
        <end position="422"/>
    </location>
</feature>
<comment type="subcellular location">
    <subcellularLocation>
        <location evidence="1">Cell membrane</location>
        <topology evidence="1">Multi-pass membrane protein</topology>
    </subcellularLocation>
</comment>
<dbReference type="CDD" id="cd06173">
    <property type="entry name" value="MFS_MefA_like"/>
    <property type="match status" value="1"/>
</dbReference>
<keyword evidence="3" id="KW-1003">Cell membrane</keyword>
<feature type="domain" description="Major facilitator superfamily (MFS) profile" evidence="10">
    <location>
        <begin position="1"/>
        <end position="426"/>
    </location>
</feature>
<keyword evidence="6 9" id="KW-0472">Membrane</keyword>
<evidence type="ECO:0000256" key="6">
    <source>
        <dbReference type="ARBA" id="ARBA00023136"/>
    </source>
</evidence>
<evidence type="ECO:0000259" key="10">
    <source>
        <dbReference type="PROSITE" id="PS50850"/>
    </source>
</evidence>
<keyword evidence="2" id="KW-0813">Transport</keyword>
<dbReference type="AlphaFoldDB" id="A0A399E2B3"/>
<evidence type="ECO:0000313" key="12">
    <source>
        <dbReference type="Proteomes" id="UP000266089"/>
    </source>
</evidence>
<dbReference type="InterPro" id="IPR020846">
    <property type="entry name" value="MFS_dom"/>
</dbReference>
<feature type="transmembrane region" description="Helical" evidence="9">
    <location>
        <begin position="287"/>
        <end position="305"/>
    </location>
</feature>
<proteinExistence type="inferred from homology"/>
<feature type="transmembrane region" description="Helical" evidence="9">
    <location>
        <begin position="102"/>
        <end position="120"/>
    </location>
</feature>
<gene>
    <name evidence="11" type="ORF">Mcate_01002</name>
</gene>
<dbReference type="OrthoDB" id="9775268at2"/>
<sequence length="448" mass="46611">MRAQLTGLKGFTLVAFGQLVSLVGSGMSQFALTIWAFEKTGLATSLALMGFFYMVPLILISPLAGAWVDRGSRKLMMMVSDLGAAVGTLAVFLLYLSGNLEIWHLYVVGVLNGLTSAFQWPAYSAAISTMVDKKDYARANGLLSLAESASGIGAPILAGILLGLVGLRGILLLDLLTFAAAFTTLMLVHVPQPKQSAAGRESRGGLLAEALYGFRFIFARPSLLGLQTVFLLGNLVANLGSAIMAAMILARTASSETALATVQSAAGVGGVLGGVLLSTWGGPRRKVHGVLLGWVLSSFFGSVLLGLGQSVWVWAACAFIFALIVPILNGSNQAIWQAKVPPDVQGKVFAARRMIAWVAGPLAMLVAGPLADRVLTPAMMPGGALAGVFGGLVGVGPGAGMALLLVISGLLGMMVGFGGYFFRVVREAEDLVPDHDHTPEVRAEPVAS</sequence>
<dbReference type="PANTHER" id="PTHR23513">
    <property type="entry name" value="INTEGRAL MEMBRANE EFFLUX PROTEIN-RELATED"/>
    <property type="match status" value="1"/>
</dbReference>
<dbReference type="GO" id="GO:0005886">
    <property type="term" value="C:plasma membrane"/>
    <property type="evidence" value="ECO:0007669"/>
    <property type="project" value="UniProtKB-SubCell"/>
</dbReference>
<evidence type="ECO:0000256" key="9">
    <source>
        <dbReference type="SAM" id="Phobius"/>
    </source>
</evidence>
<dbReference type="SUPFAM" id="SSF103473">
    <property type="entry name" value="MFS general substrate transporter"/>
    <property type="match status" value="1"/>
</dbReference>
<dbReference type="Gene3D" id="1.20.1250.20">
    <property type="entry name" value="MFS general substrate transporter like domains"/>
    <property type="match status" value="1"/>
</dbReference>
<feature type="transmembrane region" description="Helical" evidence="9">
    <location>
        <begin position="43"/>
        <end position="68"/>
    </location>
</feature>
<dbReference type="InterPro" id="IPR036259">
    <property type="entry name" value="MFS_trans_sf"/>
</dbReference>
<evidence type="ECO:0000313" key="11">
    <source>
        <dbReference type="EMBL" id="RIH78116.1"/>
    </source>
</evidence>
<feature type="transmembrane region" description="Helical" evidence="9">
    <location>
        <begin position="170"/>
        <end position="190"/>
    </location>
</feature>
<keyword evidence="5 9" id="KW-1133">Transmembrane helix</keyword>
<feature type="transmembrane region" description="Helical" evidence="9">
    <location>
        <begin position="75"/>
        <end position="96"/>
    </location>
</feature>
<dbReference type="PANTHER" id="PTHR23513:SF9">
    <property type="entry name" value="ENTEROBACTIN EXPORTER ENTS"/>
    <property type="match status" value="1"/>
</dbReference>
<feature type="transmembrane region" description="Helical" evidence="9">
    <location>
        <begin position="262"/>
        <end position="280"/>
    </location>
</feature>
<feature type="transmembrane region" description="Helical" evidence="9">
    <location>
        <begin position="311"/>
        <end position="329"/>
    </location>
</feature>
<keyword evidence="4 9" id="KW-0812">Transmembrane</keyword>
<dbReference type="Pfam" id="PF07690">
    <property type="entry name" value="MFS_1"/>
    <property type="match status" value="1"/>
</dbReference>
<feature type="transmembrane region" description="Helical" evidence="9">
    <location>
        <begin position="12"/>
        <end position="37"/>
    </location>
</feature>
<evidence type="ECO:0000256" key="2">
    <source>
        <dbReference type="ARBA" id="ARBA00022448"/>
    </source>
</evidence>
<feature type="transmembrane region" description="Helical" evidence="9">
    <location>
        <begin position="229"/>
        <end position="250"/>
    </location>
</feature>
<comment type="caution">
    <text evidence="11">The sequence shown here is derived from an EMBL/GenBank/DDBJ whole genome shotgun (WGS) entry which is preliminary data.</text>
</comment>
<evidence type="ECO:0000256" key="4">
    <source>
        <dbReference type="ARBA" id="ARBA00022692"/>
    </source>
</evidence>
<dbReference type="InterPro" id="IPR011701">
    <property type="entry name" value="MFS"/>
</dbReference>
<evidence type="ECO:0000256" key="8">
    <source>
        <dbReference type="ARBA" id="ARBA00040914"/>
    </source>
</evidence>
<protein>
    <recommendedName>
        <fullName evidence="8">Multidrug efflux pump Tap</fullName>
    </recommendedName>
</protein>
<reference evidence="11 12" key="1">
    <citation type="submission" date="2018-08" db="EMBL/GenBank/DDBJ databases">
        <title>Meiothermus cateniformans JCM 15151 genome sequencing project.</title>
        <authorList>
            <person name="Da Costa M.S."/>
            <person name="Albuquerque L."/>
            <person name="Raposo P."/>
            <person name="Froufe H.J.C."/>
            <person name="Barroso C.S."/>
            <person name="Egas C."/>
        </authorList>
    </citation>
    <scope>NUCLEOTIDE SEQUENCE [LARGE SCALE GENOMIC DNA]</scope>
    <source>
        <strain evidence="11 12">JCM 15151</strain>
    </source>
</reference>